<feature type="binding site" evidence="11">
    <location>
        <position position="91"/>
    </location>
    <ligand>
        <name>[4Fe-4S] cluster</name>
        <dbReference type="ChEBI" id="CHEBI:49883"/>
    </ligand>
</feature>
<evidence type="ECO:0000256" key="9">
    <source>
        <dbReference type="ARBA" id="ARBA00052756"/>
    </source>
</evidence>
<dbReference type="GO" id="GO:0005506">
    <property type="term" value="F:iron ion binding"/>
    <property type="evidence" value="ECO:0007669"/>
    <property type="project" value="UniProtKB-UniRule"/>
</dbReference>
<dbReference type="PROSITE" id="PS01231">
    <property type="entry name" value="TRMA_2"/>
    <property type="match status" value="1"/>
</dbReference>
<dbReference type="SUPFAM" id="SSF50249">
    <property type="entry name" value="Nucleic acid-binding proteins"/>
    <property type="match status" value="1"/>
</dbReference>
<dbReference type="RefSeq" id="WP_022613417.1">
    <property type="nucleotide sequence ID" value="NZ_LK391965.1"/>
</dbReference>
<dbReference type="FunFam" id="3.40.50.150:FF:000009">
    <property type="entry name" value="23S rRNA (Uracil(1939)-C(5))-methyltransferase RlmD"/>
    <property type="match status" value="1"/>
</dbReference>
<dbReference type="EC" id="2.1.1.190" evidence="11"/>
<dbReference type="GO" id="GO:0003723">
    <property type="term" value="F:RNA binding"/>
    <property type="evidence" value="ECO:0007669"/>
    <property type="project" value="InterPro"/>
</dbReference>
<dbReference type="Gene3D" id="2.40.50.140">
    <property type="entry name" value="Nucleic acid-binding proteins"/>
    <property type="match status" value="1"/>
</dbReference>
<evidence type="ECO:0000259" key="14">
    <source>
        <dbReference type="PROSITE" id="PS50926"/>
    </source>
</evidence>
<keyword evidence="6 11" id="KW-0479">Metal-binding</keyword>
<reference evidence="15 16" key="1">
    <citation type="journal article" date="2013" name="ISME J.">
        <title>Comparative genomics of pathogenic lineages of Vibrio nigripulchritudo identifies virulence-associated traits.</title>
        <authorList>
            <person name="Goudenege D."/>
            <person name="Labreuche Y."/>
            <person name="Krin E."/>
            <person name="Ansquer D."/>
            <person name="Mangenot S."/>
            <person name="Calteau A."/>
            <person name="Medigue C."/>
            <person name="Mazel D."/>
            <person name="Polz M.F."/>
            <person name="Le Roux F."/>
        </authorList>
    </citation>
    <scope>NUCLEOTIDE SEQUENCE [LARGE SCALE GENOMIC DNA]</scope>
    <source>
        <strain evidence="15 16">SOn1</strain>
    </source>
</reference>
<feature type="binding site" evidence="11 12">
    <location>
        <position position="370"/>
    </location>
    <ligand>
        <name>S-adenosyl-L-methionine</name>
        <dbReference type="ChEBI" id="CHEBI:59789"/>
    </ligand>
</feature>
<dbReference type="InterPro" id="IPR029063">
    <property type="entry name" value="SAM-dependent_MTases_sf"/>
</dbReference>
<proteinExistence type="inferred from homology"/>
<dbReference type="InterPro" id="IPR030390">
    <property type="entry name" value="MeTrfase_TrmA_AS"/>
</dbReference>
<keyword evidence="4 11" id="KW-0808">Transferase</keyword>
<name>A0AAV2VXA5_9VIBR</name>
<dbReference type="PANTHER" id="PTHR11061">
    <property type="entry name" value="RNA M5U METHYLTRANSFERASE"/>
    <property type="match status" value="1"/>
</dbReference>
<organism evidence="15 16">
    <name type="scientific">Vibrio nigripulchritudo SOn1</name>
    <dbReference type="NCBI Taxonomy" id="1238450"/>
    <lineage>
        <taxon>Bacteria</taxon>
        <taxon>Pseudomonadati</taxon>
        <taxon>Pseudomonadota</taxon>
        <taxon>Gammaproteobacteria</taxon>
        <taxon>Vibrionales</taxon>
        <taxon>Vibrionaceae</taxon>
        <taxon>Vibrio</taxon>
    </lineage>
</organism>
<evidence type="ECO:0000313" key="15">
    <source>
        <dbReference type="EMBL" id="CCO49220.1"/>
    </source>
</evidence>
<feature type="binding site" evidence="11">
    <location>
        <position position="306"/>
    </location>
    <ligand>
        <name>S-adenosyl-L-methionine</name>
        <dbReference type="ChEBI" id="CHEBI:59789"/>
    </ligand>
</feature>
<evidence type="ECO:0000256" key="12">
    <source>
        <dbReference type="PROSITE-ProRule" id="PRU01024"/>
    </source>
</evidence>
<feature type="binding site" evidence="11 12">
    <location>
        <position position="272"/>
    </location>
    <ligand>
        <name>S-adenosyl-L-methionine</name>
        <dbReference type="ChEBI" id="CHEBI:59789"/>
    </ligand>
</feature>
<keyword evidence="8 11" id="KW-0411">Iron-sulfur</keyword>
<dbReference type="EMBL" id="CAOF01000175">
    <property type="protein sequence ID" value="CCO49220.1"/>
    <property type="molecule type" value="Genomic_DNA"/>
</dbReference>
<dbReference type="PROSITE" id="PS50926">
    <property type="entry name" value="TRAM"/>
    <property type="match status" value="1"/>
</dbReference>
<dbReference type="GO" id="GO:0070475">
    <property type="term" value="P:rRNA base methylation"/>
    <property type="evidence" value="ECO:0007669"/>
    <property type="project" value="TreeGrafter"/>
</dbReference>
<dbReference type="AlphaFoldDB" id="A0AAV2VXA5"/>
<gene>
    <name evidence="15" type="primary">rumA</name>
    <name evidence="11" type="synonym">rlmD</name>
    <name evidence="15" type="ORF">VIBNISOn1_80041</name>
</gene>
<keyword evidence="7 11" id="KW-0408">Iron</keyword>
<dbReference type="InterPro" id="IPR010280">
    <property type="entry name" value="U5_MeTrfase_fam"/>
</dbReference>
<dbReference type="GO" id="GO:0051539">
    <property type="term" value="F:4 iron, 4 sulfur cluster binding"/>
    <property type="evidence" value="ECO:0007669"/>
    <property type="project" value="UniProtKB-KW"/>
</dbReference>
<feature type="binding site" evidence="11">
    <location>
        <position position="82"/>
    </location>
    <ligand>
        <name>[4Fe-4S] cluster</name>
        <dbReference type="ChEBI" id="CHEBI:49883"/>
    </ligand>
</feature>
<dbReference type="HAMAP" id="MF_01010">
    <property type="entry name" value="23SrRNA_methyltr_RlmD"/>
    <property type="match status" value="1"/>
</dbReference>
<feature type="binding site" evidence="11">
    <location>
        <position position="169"/>
    </location>
    <ligand>
        <name>[4Fe-4S] cluster</name>
        <dbReference type="ChEBI" id="CHEBI:49883"/>
    </ligand>
</feature>
<dbReference type="FunFam" id="2.40.50.140:FF:000097">
    <property type="entry name" value="23S rRNA (uracil(1939)-C(5))-methyltransferase RlmD"/>
    <property type="match status" value="1"/>
</dbReference>
<dbReference type="Pfam" id="PF01938">
    <property type="entry name" value="TRAM"/>
    <property type="match status" value="1"/>
</dbReference>
<sequence>MARFYQPKKKSAVNTKHQIFNIEKLDHHGAGIAYHNKKPVFIDGALPGESVIGQFTEQKSKFARAKLIKIQKESEQRVTPFCQHYQTCGGCNLQHLARQSQVEHKNQTLQQLMKKFSGSELTAEKEVTAGSLGYRRRARISLFVDKKSRELQFGFREKMSKRITNIDNCAVLHPDLEALLVPVKQLLAGFTGQENLGHVELVKASNTRVLLLRHTAALKNKDKQSLLAFADEHDLTLYLMPSADELERLRGEQPIYDEVGVELPFEPTNFIQVNEEVNQKMVAQALEWLNAKSDEHILDLFCGLGNFSLPLAKQASSVIGVEGVQEMVDVATRNAQLNRIENVNFYQANLEEDMTHSPWAKKQFDKILLDPARAGAAGIVDQFSRLGAKAVVYVSCNPATLARDSQSLLNQGYKLKKVCMLDMFPHTSHLESMALFEKD</sequence>
<feature type="binding site" evidence="11">
    <location>
        <position position="88"/>
    </location>
    <ligand>
        <name>[4Fe-4S] cluster</name>
        <dbReference type="ChEBI" id="CHEBI:49883"/>
    </ligand>
</feature>
<evidence type="ECO:0000256" key="7">
    <source>
        <dbReference type="ARBA" id="ARBA00023004"/>
    </source>
</evidence>
<evidence type="ECO:0000256" key="10">
    <source>
        <dbReference type="ARBA" id="ARBA00059995"/>
    </source>
</evidence>
<comment type="catalytic activity">
    <reaction evidence="9 11">
        <text>uridine(1939) in 23S rRNA + S-adenosyl-L-methionine = 5-methyluridine(1939) in 23S rRNA + S-adenosyl-L-homocysteine + H(+)</text>
        <dbReference type="Rhea" id="RHEA:42908"/>
        <dbReference type="Rhea" id="RHEA-COMP:10278"/>
        <dbReference type="Rhea" id="RHEA-COMP:10279"/>
        <dbReference type="ChEBI" id="CHEBI:15378"/>
        <dbReference type="ChEBI" id="CHEBI:57856"/>
        <dbReference type="ChEBI" id="CHEBI:59789"/>
        <dbReference type="ChEBI" id="CHEBI:65315"/>
        <dbReference type="ChEBI" id="CHEBI:74447"/>
        <dbReference type="EC" id="2.1.1.190"/>
    </reaction>
</comment>
<dbReference type="PROSITE" id="PS01230">
    <property type="entry name" value="TRMA_1"/>
    <property type="match status" value="1"/>
</dbReference>
<keyword evidence="2 11" id="KW-0698">rRNA processing</keyword>
<feature type="active site" evidence="13">
    <location>
        <position position="396"/>
    </location>
</feature>
<protein>
    <recommendedName>
        <fullName evidence="11">23S rRNA (uracil(1939)-C(5))-methyltransferase RlmD</fullName>
        <ecNumber evidence="11">2.1.1.190</ecNumber>
    </recommendedName>
    <alternativeName>
        <fullName evidence="11">23S rRNA(m5U1939)-methyltransferase</fullName>
    </alternativeName>
</protein>
<evidence type="ECO:0000313" key="16">
    <source>
        <dbReference type="Proteomes" id="UP000018211"/>
    </source>
</evidence>
<dbReference type="Gene3D" id="3.40.50.150">
    <property type="entry name" value="Vaccinia Virus protein VP39"/>
    <property type="match status" value="1"/>
</dbReference>
<keyword evidence="3 11" id="KW-0489">Methyltransferase</keyword>
<evidence type="ECO:0000256" key="2">
    <source>
        <dbReference type="ARBA" id="ARBA00022552"/>
    </source>
</evidence>
<keyword evidence="1 11" id="KW-0004">4Fe-4S</keyword>
<dbReference type="Pfam" id="PF05958">
    <property type="entry name" value="tRNA_U5-meth_tr"/>
    <property type="match status" value="1"/>
</dbReference>
<evidence type="ECO:0000256" key="1">
    <source>
        <dbReference type="ARBA" id="ARBA00022485"/>
    </source>
</evidence>
<feature type="binding site" evidence="11">
    <location>
        <position position="349"/>
    </location>
    <ligand>
        <name>S-adenosyl-L-methionine</name>
        <dbReference type="ChEBI" id="CHEBI:59789"/>
    </ligand>
</feature>
<keyword evidence="5 11" id="KW-0949">S-adenosyl-L-methionine</keyword>
<dbReference type="PANTHER" id="PTHR11061:SF49">
    <property type="entry name" value="23S RRNA (URACIL(1939)-C(5))-METHYLTRANSFERASE RLMD"/>
    <property type="match status" value="1"/>
</dbReference>
<feature type="binding site" evidence="11 12">
    <location>
        <position position="322"/>
    </location>
    <ligand>
        <name>S-adenosyl-L-methionine</name>
        <dbReference type="ChEBI" id="CHEBI:59789"/>
    </ligand>
</feature>
<dbReference type="NCBIfam" id="NF009639">
    <property type="entry name" value="PRK13168.1"/>
    <property type="match status" value="1"/>
</dbReference>
<feature type="domain" description="TRAM" evidence="14">
    <location>
        <begin position="10"/>
        <end position="69"/>
    </location>
</feature>
<evidence type="ECO:0000256" key="4">
    <source>
        <dbReference type="ARBA" id="ARBA00022679"/>
    </source>
</evidence>
<evidence type="ECO:0000256" key="11">
    <source>
        <dbReference type="HAMAP-Rule" id="MF_01010"/>
    </source>
</evidence>
<dbReference type="InterPro" id="IPR030391">
    <property type="entry name" value="MeTrfase_TrmA_CS"/>
</dbReference>
<evidence type="ECO:0000256" key="6">
    <source>
        <dbReference type="ARBA" id="ARBA00022723"/>
    </source>
</evidence>
<dbReference type="NCBIfam" id="TIGR00479">
    <property type="entry name" value="rumA"/>
    <property type="match status" value="1"/>
</dbReference>
<dbReference type="Proteomes" id="UP000018211">
    <property type="component" value="Unassembled WGS sequence"/>
</dbReference>
<feature type="active site" description="Nucleophile" evidence="11 12">
    <location>
        <position position="396"/>
    </location>
</feature>
<comment type="function">
    <text evidence="10 11">Catalyzes the formation of 5-methyl-uridine at position 1939 (m5U1939) in 23S rRNA.</text>
</comment>
<dbReference type="PROSITE" id="PS51687">
    <property type="entry name" value="SAM_MT_RNA_M5U"/>
    <property type="match status" value="1"/>
</dbReference>
<evidence type="ECO:0000256" key="5">
    <source>
        <dbReference type="ARBA" id="ARBA00022691"/>
    </source>
</evidence>
<comment type="caution">
    <text evidence="15">The sequence shown here is derived from an EMBL/GenBank/DDBJ whole genome shotgun (WGS) entry which is preliminary data.</text>
</comment>
<feature type="binding site" evidence="11 12">
    <location>
        <position position="301"/>
    </location>
    <ligand>
        <name>S-adenosyl-L-methionine</name>
        <dbReference type="ChEBI" id="CHEBI:59789"/>
    </ligand>
</feature>
<dbReference type="InterPro" id="IPR002792">
    <property type="entry name" value="TRAM_dom"/>
</dbReference>
<dbReference type="Gene3D" id="2.40.50.1070">
    <property type="match status" value="1"/>
</dbReference>
<evidence type="ECO:0000256" key="13">
    <source>
        <dbReference type="PROSITE-ProRule" id="PRU10015"/>
    </source>
</evidence>
<dbReference type="GO" id="GO:0070041">
    <property type="term" value="F:rRNA (uridine-C5-)-methyltransferase activity"/>
    <property type="evidence" value="ECO:0007669"/>
    <property type="project" value="UniProtKB-UniRule"/>
</dbReference>
<dbReference type="SUPFAM" id="SSF53335">
    <property type="entry name" value="S-adenosyl-L-methionine-dependent methyltransferases"/>
    <property type="match status" value="1"/>
</dbReference>
<comment type="similarity">
    <text evidence="11">Belongs to the class I-like SAM-binding methyltransferase superfamily. RNA M5U methyltransferase family. RlmD subfamily.</text>
</comment>
<evidence type="ECO:0000256" key="3">
    <source>
        <dbReference type="ARBA" id="ARBA00022603"/>
    </source>
</evidence>
<dbReference type="InterPro" id="IPR001566">
    <property type="entry name" value="23S_rRNA_MeTrfase_RlmD"/>
</dbReference>
<dbReference type="InterPro" id="IPR012340">
    <property type="entry name" value="NA-bd_OB-fold"/>
</dbReference>
<dbReference type="CDD" id="cd02440">
    <property type="entry name" value="AdoMet_MTases"/>
    <property type="match status" value="1"/>
</dbReference>
<accession>A0AAV2VXA5</accession>
<evidence type="ECO:0000256" key="8">
    <source>
        <dbReference type="ARBA" id="ARBA00023014"/>
    </source>
</evidence>